<comment type="similarity">
    <text evidence="2 8">Belongs to the TCP-1 chaperonin family.</text>
</comment>
<organism evidence="10 11">
    <name type="scientific">Papaver nudicaule</name>
    <name type="common">Iceland poppy</name>
    <dbReference type="NCBI Taxonomy" id="74823"/>
    <lineage>
        <taxon>Eukaryota</taxon>
        <taxon>Viridiplantae</taxon>
        <taxon>Streptophyta</taxon>
        <taxon>Embryophyta</taxon>
        <taxon>Tracheophyta</taxon>
        <taxon>Spermatophyta</taxon>
        <taxon>Magnoliopsida</taxon>
        <taxon>Ranunculales</taxon>
        <taxon>Papaveraceae</taxon>
        <taxon>Papaveroideae</taxon>
        <taxon>Papaver</taxon>
    </lineage>
</organism>
<dbReference type="Gene3D" id="3.30.260.10">
    <property type="entry name" value="TCP-1-like chaperonin intermediate domain"/>
    <property type="match status" value="1"/>
</dbReference>
<dbReference type="InterPro" id="IPR027413">
    <property type="entry name" value="GROEL-like_equatorial_sf"/>
</dbReference>
<accession>A0AA41S2Y2</accession>
<dbReference type="SUPFAM" id="SSF54849">
    <property type="entry name" value="GroEL-intermediate domain like"/>
    <property type="match status" value="1"/>
</dbReference>
<keyword evidence="5 8" id="KW-0067">ATP-binding</keyword>
<reference evidence="10" key="1">
    <citation type="submission" date="2022-03" db="EMBL/GenBank/DDBJ databases">
        <title>A functionally conserved STORR gene fusion in Papaver species that diverged 16.8 million years ago.</title>
        <authorList>
            <person name="Catania T."/>
        </authorList>
    </citation>
    <scope>NUCLEOTIDE SEQUENCE</scope>
    <source>
        <strain evidence="10">S-191538</strain>
    </source>
</reference>
<dbReference type="Gene3D" id="1.10.560.10">
    <property type="entry name" value="GroEL-like equatorial domain"/>
    <property type="match status" value="1"/>
</dbReference>
<protein>
    <recommendedName>
        <fullName evidence="7">CCT-eta</fullName>
    </recommendedName>
</protein>
<evidence type="ECO:0000256" key="4">
    <source>
        <dbReference type="ARBA" id="ARBA00022741"/>
    </source>
</evidence>
<keyword evidence="3" id="KW-0963">Cytoplasm</keyword>
<dbReference type="InterPro" id="IPR017998">
    <property type="entry name" value="Chaperone_TCP-1"/>
</dbReference>
<keyword evidence="4 8" id="KW-0547">Nucleotide-binding</keyword>
<dbReference type="GO" id="GO:0005832">
    <property type="term" value="C:chaperonin-containing T-complex"/>
    <property type="evidence" value="ECO:0007669"/>
    <property type="project" value="UniProtKB-ARBA"/>
</dbReference>
<comment type="caution">
    <text evidence="10">The sequence shown here is derived from an EMBL/GenBank/DDBJ whole genome shotgun (WGS) entry which is preliminary data.</text>
</comment>
<proteinExistence type="inferred from homology"/>
<evidence type="ECO:0000256" key="8">
    <source>
        <dbReference type="RuleBase" id="RU004187"/>
    </source>
</evidence>
<evidence type="ECO:0000256" key="1">
    <source>
        <dbReference type="ARBA" id="ARBA00004496"/>
    </source>
</evidence>
<dbReference type="PROSITE" id="PS00028">
    <property type="entry name" value="ZINC_FINGER_C2H2_1"/>
    <property type="match status" value="1"/>
</dbReference>
<evidence type="ECO:0000313" key="11">
    <source>
        <dbReference type="Proteomes" id="UP001177140"/>
    </source>
</evidence>
<dbReference type="AlphaFoldDB" id="A0AA41S2Y2"/>
<dbReference type="SUPFAM" id="SSF48592">
    <property type="entry name" value="GroEL equatorial domain-like"/>
    <property type="match status" value="1"/>
</dbReference>
<gene>
    <name evidence="10" type="ORF">MKW94_010816</name>
</gene>
<dbReference type="Proteomes" id="UP001177140">
    <property type="component" value="Unassembled WGS sequence"/>
</dbReference>
<dbReference type="FunFam" id="3.50.7.10:FF:000006">
    <property type="entry name" value="T-complex protein 1 subunit eta"/>
    <property type="match status" value="1"/>
</dbReference>
<dbReference type="Pfam" id="PF00118">
    <property type="entry name" value="Cpn60_TCP1"/>
    <property type="match status" value="1"/>
</dbReference>
<dbReference type="InterPro" id="IPR013087">
    <property type="entry name" value="Znf_C2H2_type"/>
</dbReference>
<dbReference type="PANTHER" id="PTHR11353">
    <property type="entry name" value="CHAPERONIN"/>
    <property type="match status" value="1"/>
</dbReference>
<evidence type="ECO:0000256" key="3">
    <source>
        <dbReference type="ARBA" id="ARBA00022490"/>
    </source>
</evidence>
<dbReference type="InterPro" id="IPR027410">
    <property type="entry name" value="TCP-1-like_intermed_sf"/>
</dbReference>
<comment type="subcellular location">
    <subcellularLocation>
        <location evidence="1">Cytoplasm</location>
    </subcellularLocation>
</comment>
<evidence type="ECO:0000256" key="5">
    <source>
        <dbReference type="ARBA" id="ARBA00022840"/>
    </source>
</evidence>
<dbReference type="InterPro" id="IPR027409">
    <property type="entry name" value="GroEL-like_apical_dom_sf"/>
</dbReference>
<dbReference type="GO" id="GO:0005524">
    <property type="term" value="F:ATP binding"/>
    <property type="evidence" value="ECO:0007669"/>
    <property type="project" value="UniProtKB-KW"/>
</dbReference>
<dbReference type="FunFam" id="1.10.560.10:FF:000017">
    <property type="entry name" value="T-complex protein 1 subunit eta"/>
    <property type="match status" value="1"/>
</dbReference>
<evidence type="ECO:0000313" key="10">
    <source>
        <dbReference type="EMBL" id="MCL7029157.1"/>
    </source>
</evidence>
<dbReference type="InterPro" id="IPR002423">
    <property type="entry name" value="Cpn60/GroEL/TCP-1"/>
</dbReference>
<evidence type="ECO:0000256" key="7">
    <source>
        <dbReference type="ARBA" id="ARBA00032221"/>
    </source>
</evidence>
<dbReference type="EMBL" id="JAJJMA010087282">
    <property type="protein sequence ID" value="MCL7029157.1"/>
    <property type="molecule type" value="Genomic_DNA"/>
</dbReference>
<sequence>MASKKDTVCAVCKQGFHTLLELSDHYQWHRSVVASKGRQFERLKLLETEVQESNEKFTKKRSKTRNIESNSKDDGSNLLDLLDSVHSSSEILVDIISSRHPEVGDETTTVVLLCGEFLKESKPLIKQGVSAESLARSFLLAAKSAKERIAELAVSIDDKLSLAKCASTALTSKYIGGNKEFLSGMVVDAITTIGNNNRPNSIGIVKVPGGTLRDSFLANGVAFKKSLPHAGFEQGATTVSCPTILIVKTELQLKSEQENTEIRFFHHFQSPSVIYRKLEKCIRSGAKIVLSCFPIDDLAAKYLADQEIFCTGHCSEEDLQRVAAATGAVIQDSVENLIDKNLGTCELFEEMQVGYDILNIFSGCSLGETATIVLRGGANQLIEESVCSLNNAIILVNKIARNPAVVPGGGAIDMEISRYLRQYALTIAGKSQQFINCYAKAFEVIPRQLCDNAGIDSDSIIIKLRQKHTGEGSSTCGVDVSTGGIVDSFANFIWEPAALKMKTIDAATESACHVLTEMN</sequence>
<dbReference type="GO" id="GO:0140662">
    <property type="term" value="F:ATP-dependent protein folding chaperone"/>
    <property type="evidence" value="ECO:0007669"/>
    <property type="project" value="InterPro"/>
</dbReference>
<dbReference type="PRINTS" id="PR00304">
    <property type="entry name" value="TCOMPLEXTCP1"/>
</dbReference>
<keyword evidence="6 8" id="KW-0143">Chaperone</keyword>
<evidence type="ECO:0000259" key="9">
    <source>
        <dbReference type="PROSITE" id="PS00028"/>
    </source>
</evidence>
<dbReference type="SUPFAM" id="SSF52029">
    <property type="entry name" value="GroEL apical domain-like"/>
    <property type="match status" value="1"/>
</dbReference>
<dbReference type="Gene3D" id="3.50.7.10">
    <property type="entry name" value="GroEL"/>
    <property type="match status" value="1"/>
</dbReference>
<keyword evidence="11" id="KW-1185">Reference proteome</keyword>
<name>A0AA41S2Y2_PAPNU</name>
<evidence type="ECO:0000256" key="6">
    <source>
        <dbReference type="ARBA" id="ARBA00023186"/>
    </source>
</evidence>
<feature type="domain" description="C2H2-type" evidence="9">
    <location>
        <begin position="9"/>
        <end position="29"/>
    </location>
</feature>
<evidence type="ECO:0000256" key="2">
    <source>
        <dbReference type="ARBA" id="ARBA00008020"/>
    </source>
</evidence>